<evidence type="ECO:0008006" key="4">
    <source>
        <dbReference type="Google" id="ProtNLM"/>
    </source>
</evidence>
<feature type="transmembrane region" description="Helical" evidence="1">
    <location>
        <begin position="113"/>
        <end position="133"/>
    </location>
</feature>
<protein>
    <recommendedName>
        <fullName evidence="4">Glycosyltransferase RgtA/B/C/D-like domain-containing protein</fullName>
    </recommendedName>
</protein>
<reference evidence="2 3" key="1">
    <citation type="journal article" date="2016" name="Nat. Commun.">
        <title>Thousands of microbial genomes shed light on interconnected biogeochemical processes in an aquifer system.</title>
        <authorList>
            <person name="Anantharaman K."/>
            <person name="Brown C.T."/>
            <person name="Hug L.A."/>
            <person name="Sharon I."/>
            <person name="Castelle C.J."/>
            <person name="Probst A.J."/>
            <person name="Thomas B.C."/>
            <person name="Singh A."/>
            <person name="Wilkins M.J."/>
            <person name="Karaoz U."/>
            <person name="Brodie E.L."/>
            <person name="Williams K.H."/>
            <person name="Hubbard S.S."/>
            <person name="Banfield J.F."/>
        </authorList>
    </citation>
    <scope>NUCLEOTIDE SEQUENCE [LARGE SCALE GENOMIC DNA]</scope>
</reference>
<dbReference type="Proteomes" id="UP000177685">
    <property type="component" value="Unassembled WGS sequence"/>
</dbReference>
<feature type="transmembrane region" description="Helical" evidence="1">
    <location>
        <begin position="348"/>
        <end position="366"/>
    </location>
</feature>
<organism evidence="2 3">
    <name type="scientific">Candidatus Blackburnbacteria bacterium RIFCSPLOWO2_01_FULL_41_27</name>
    <dbReference type="NCBI Taxonomy" id="1797520"/>
    <lineage>
        <taxon>Bacteria</taxon>
        <taxon>Candidatus Blackburniibacteriota</taxon>
    </lineage>
</organism>
<keyword evidence="1" id="KW-0812">Transmembrane</keyword>
<feature type="transmembrane region" description="Helical" evidence="1">
    <location>
        <begin position="85"/>
        <end position="106"/>
    </location>
</feature>
<proteinExistence type="predicted"/>
<sequence length="505" mass="55972">MSKKILSGLVFIFLLAYSLRILFLPQGALTFGYDQARDALVTRQIIEGDLKTLGPPASTPGLYHGALYNYVLVPAYLIGKNPINAAYWVSLLNAATVFIIFCLTYSMTKKAGAGLLAAFLFAISFEATQYANWLSNPTIGVWTVALVYFGLWSWIKEKKPWAPILTGLGLGFSIQAEVFLLYHAVPVLVWLFATRKKITKTETFKFLTFTFLAVSTMIVAELKFGFKSIGGILQLLSSQDSLVASKGLGDFAVLFLNQLGKVFAYSTYPGNIGYGGIFVLALVVISLISWDKKEISWKPFLATWLLSHLTVVTVGGTSTPFLLVGIGTAVSILVGIHVYNWWSSGKRILAGIVLGIIVLSNLSMILKENSHGQTIFAIQKDMLLSKQMQAIDYTYIQANGEKFSINTLTSPLWINIVWTYLYNWYGLSKYGYVPEFHGHDQVGQLAALAKTSSDTKLYFLIIEPMAGIPARYLPDTIAEEEGKSKFVEEVNFGEIVVQKRERIVK</sequence>
<keyword evidence="1" id="KW-0472">Membrane</keyword>
<evidence type="ECO:0000313" key="3">
    <source>
        <dbReference type="Proteomes" id="UP000177685"/>
    </source>
</evidence>
<dbReference type="AlphaFoldDB" id="A0A1G1VBS2"/>
<name>A0A1G1VBS2_9BACT</name>
<accession>A0A1G1VBS2</accession>
<feature type="transmembrane region" description="Helical" evidence="1">
    <location>
        <begin position="204"/>
        <end position="226"/>
    </location>
</feature>
<gene>
    <name evidence="2" type="ORF">A3A58_00140</name>
</gene>
<comment type="caution">
    <text evidence="2">The sequence shown here is derived from an EMBL/GenBank/DDBJ whole genome shotgun (WGS) entry which is preliminary data.</text>
</comment>
<feature type="transmembrane region" description="Helical" evidence="1">
    <location>
        <begin position="139"/>
        <end position="155"/>
    </location>
</feature>
<evidence type="ECO:0000313" key="2">
    <source>
        <dbReference type="EMBL" id="OGY12771.1"/>
    </source>
</evidence>
<keyword evidence="1" id="KW-1133">Transmembrane helix</keyword>
<evidence type="ECO:0000256" key="1">
    <source>
        <dbReference type="SAM" id="Phobius"/>
    </source>
</evidence>
<feature type="transmembrane region" description="Helical" evidence="1">
    <location>
        <begin position="167"/>
        <end position="192"/>
    </location>
</feature>
<feature type="transmembrane region" description="Helical" evidence="1">
    <location>
        <begin position="272"/>
        <end position="290"/>
    </location>
</feature>
<feature type="transmembrane region" description="Helical" evidence="1">
    <location>
        <begin position="321"/>
        <end position="341"/>
    </location>
</feature>
<dbReference type="EMBL" id="MHCD01000048">
    <property type="protein sequence ID" value="OGY12771.1"/>
    <property type="molecule type" value="Genomic_DNA"/>
</dbReference>